<evidence type="ECO:0000313" key="2">
    <source>
        <dbReference type="EMBL" id="CAB4128833.1"/>
    </source>
</evidence>
<name>A0A6J7WS45_9CAUD</name>
<organism evidence="3">
    <name type="scientific">uncultured Caudovirales phage</name>
    <dbReference type="NCBI Taxonomy" id="2100421"/>
    <lineage>
        <taxon>Viruses</taxon>
        <taxon>Duplodnaviria</taxon>
        <taxon>Heunggongvirae</taxon>
        <taxon>Uroviricota</taxon>
        <taxon>Caudoviricetes</taxon>
        <taxon>Peduoviridae</taxon>
        <taxon>Maltschvirus</taxon>
        <taxon>Maltschvirus maltsch</taxon>
    </lineage>
</organism>
<proteinExistence type="predicted"/>
<reference evidence="3" key="1">
    <citation type="submission" date="2020-05" db="EMBL/GenBank/DDBJ databases">
        <authorList>
            <person name="Chiriac C."/>
            <person name="Salcher M."/>
            <person name="Ghai R."/>
            <person name="Kavagutti S V."/>
        </authorList>
    </citation>
    <scope>NUCLEOTIDE SEQUENCE</scope>
</reference>
<feature type="region of interest" description="Disordered" evidence="1">
    <location>
        <begin position="461"/>
        <end position="483"/>
    </location>
</feature>
<evidence type="ECO:0000313" key="3">
    <source>
        <dbReference type="EMBL" id="CAB5219562.1"/>
    </source>
</evidence>
<sequence>MNIVYLGADVPSNRLTLEKMSATHVAVSVWGLIRRGLPKNKKYLLENYFLEGTEIHVHPGIPAGSKLSAQELEDFCVEYETFIADNLHRIALFSEIQHPDLPEGFVDAQRRSCWAEVPEEKFAAVYVDGDLESLATRYLNVCIPGSTLEERPELIGQIRRFADRHGTKFHALGVAKPDLMRNTPFETMSTLAWLSPMMRGETIVWHANTLTRYPKRMKEQARSRYKAVYEQAKLDFDKILADDATEITKLAIWSYQQLEAWNNRTDVVTMSEQPLPPEKAETPPSDVATSGTNMRKLEPRNPDEIRTLPVLGVELTRSIETDENGVDVLRDVPIIKSNSTSLRVCNTCFVKDNCPAFKPDNACAFNLPVELKTKEQYKAFINAFLEMQGQRVAFAKFTEDLNGGYPDPNVGQEMDRFFKMLKTIKELDDSKEMIRMTVERSGSSGVLSALFGERAQTLNELPNNGVSEEQQKQMFKRIDPDNS</sequence>
<evidence type="ECO:0000256" key="1">
    <source>
        <dbReference type="SAM" id="MobiDB-lite"/>
    </source>
</evidence>
<feature type="region of interest" description="Disordered" evidence="1">
    <location>
        <begin position="271"/>
        <end position="300"/>
    </location>
</feature>
<protein>
    <submittedName>
        <fullName evidence="3">Uncharacterized protein</fullName>
    </submittedName>
</protein>
<gene>
    <name evidence="2" type="ORF">UFOVP113_100</name>
    <name evidence="3" type="ORF">UFOVP225_87</name>
</gene>
<accession>A0A6J7WS45</accession>
<dbReference type="EMBL" id="LR796231">
    <property type="protein sequence ID" value="CAB4128833.1"/>
    <property type="molecule type" value="Genomic_DNA"/>
</dbReference>
<dbReference type="EMBL" id="LR798275">
    <property type="protein sequence ID" value="CAB5219562.1"/>
    <property type="molecule type" value="Genomic_DNA"/>
</dbReference>